<feature type="domain" description="CASTOR ACT" evidence="2">
    <location>
        <begin position="73"/>
        <end position="127"/>
    </location>
</feature>
<dbReference type="KEGG" id="qso:IRL76_09905"/>
<evidence type="ECO:0000313" key="3">
    <source>
        <dbReference type="EMBL" id="QPD00492.1"/>
    </source>
</evidence>
<dbReference type="InterPro" id="IPR045865">
    <property type="entry name" value="ACT-like_dom_sf"/>
</dbReference>
<dbReference type="InterPro" id="IPR027795">
    <property type="entry name" value="CASTOR_ACT_dom"/>
</dbReference>
<gene>
    <name evidence="3" type="ORF">IRL76_09905</name>
</gene>
<dbReference type="Gene3D" id="3.30.2130.10">
    <property type="entry name" value="VC0802-like"/>
    <property type="match status" value="1"/>
</dbReference>
<feature type="domain" description="DUF2241" evidence="1">
    <location>
        <begin position="8"/>
        <end position="67"/>
    </location>
</feature>
<evidence type="ECO:0000259" key="2">
    <source>
        <dbReference type="Pfam" id="PF13840"/>
    </source>
</evidence>
<proteinExistence type="predicted"/>
<dbReference type="Pfam" id="PF10000">
    <property type="entry name" value="ACT_3"/>
    <property type="match status" value="1"/>
</dbReference>
<dbReference type="Proteomes" id="UP000594459">
    <property type="component" value="Chromosome"/>
</dbReference>
<evidence type="ECO:0000313" key="4">
    <source>
        <dbReference type="Proteomes" id="UP000594459"/>
    </source>
</evidence>
<evidence type="ECO:0000259" key="1">
    <source>
        <dbReference type="Pfam" id="PF10000"/>
    </source>
</evidence>
<keyword evidence="4" id="KW-1185">Reference proteome</keyword>
<dbReference type="Pfam" id="PF13840">
    <property type="entry name" value="ACT_7"/>
    <property type="match status" value="1"/>
</dbReference>
<name>A0A7S8F796_9SPHN</name>
<organism evidence="3 4">
    <name type="scientific">Qipengyuania soli</name>
    <dbReference type="NCBI Taxonomy" id="2782568"/>
    <lineage>
        <taxon>Bacteria</taxon>
        <taxon>Pseudomonadati</taxon>
        <taxon>Pseudomonadota</taxon>
        <taxon>Alphaproteobacteria</taxon>
        <taxon>Sphingomonadales</taxon>
        <taxon>Erythrobacteraceae</taxon>
        <taxon>Qipengyuania</taxon>
    </lineage>
</organism>
<reference evidence="3 4" key="1">
    <citation type="submission" date="2020-11" db="EMBL/GenBank/DDBJ databases">
        <title>The genome sequence of Erythrobacter sp. 6D36.</title>
        <authorList>
            <person name="Liu Y."/>
        </authorList>
    </citation>
    <scope>NUCLEOTIDE SEQUENCE [LARGE SCALE GENOMIC DNA]</scope>
    <source>
        <strain evidence="3 4">6D36</strain>
    </source>
</reference>
<dbReference type="InterPro" id="IPR018717">
    <property type="entry name" value="DUF2241"/>
</dbReference>
<dbReference type="PANTHER" id="PTHR39199">
    <property type="entry name" value="BLR5128 PROTEIN"/>
    <property type="match status" value="1"/>
</dbReference>
<dbReference type="PANTHER" id="PTHR39199:SF1">
    <property type="entry name" value="BLR5128 PROTEIN"/>
    <property type="match status" value="1"/>
</dbReference>
<dbReference type="SUPFAM" id="SSF55021">
    <property type="entry name" value="ACT-like"/>
    <property type="match status" value="2"/>
</dbReference>
<sequence>MMERVRDTAAMIAGMAPRLDPRTYRFVLVTPDAAPQLLGAAIATFREDEGVTAIVSAEAAAELDMEGPDFARITLMVHSDLEGVGLTAAVAMALAETGIACNMVAAFHHDHAFVPADRTQEALEVLKRLSEQVTPS</sequence>
<dbReference type="AlphaFoldDB" id="A0A7S8F796"/>
<dbReference type="EMBL" id="CP064654">
    <property type="protein sequence ID" value="QPD00492.1"/>
    <property type="molecule type" value="Genomic_DNA"/>
</dbReference>
<protein>
    <submittedName>
        <fullName evidence="3">ACT domain-containing protein</fullName>
    </submittedName>
</protein>
<accession>A0A7S8F796</accession>